<dbReference type="PANTHER" id="PTHR43798:SF31">
    <property type="entry name" value="AB HYDROLASE SUPERFAMILY PROTEIN YCLE"/>
    <property type="match status" value="1"/>
</dbReference>
<keyword evidence="1 4" id="KW-0378">Hydrolase</keyword>
<dbReference type="Pfam" id="PF12697">
    <property type="entry name" value="Abhydrolase_6"/>
    <property type="match status" value="1"/>
</dbReference>
<dbReference type="InterPro" id="IPR000073">
    <property type="entry name" value="AB_hydrolase_1"/>
</dbReference>
<keyword evidence="5" id="KW-1185">Reference proteome</keyword>
<dbReference type="Gene3D" id="3.40.50.1820">
    <property type="entry name" value="alpha/beta hydrolase"/>
    <property type="match status" value="1"/>
</dbReference>
<feature type="region of interest" description="Disordered" evidence="2">
    <location>
        <begin position="1"/>
        <end position="21"/>
    </location>
</feature>
<dbReference type="GO" id="GO:0016787">
    <property type="term" value="F:hydrolase activity"/>
    <property type="evidence" value="ECO:0007669"/>
    <property type="project" value="UniProtKB-KW"/>
</dbReference>
<proteinExistence type="predicted"/>
<evidence type="ECO:0000259" key="3">
    <source>
        <dbReference type="Pfam" id="PF12697"/>
    </source>
</evidence>
<accession>A0ABS8YKF9</accession>
<comment type="caution">
    <text evidence="4">The sequence shown here is derived from an EMBL/GenBank/DDBJ whole genome shotgun (WGS) entry which is preliminary data.</text>
</comment>
<gene>
    <name evidence="4" type="ORF">LQV63_16635</name>
</gene>
<dbReference type="InterPro" id="IPR029058">
    <property type="entry name" value="AB_hydrolase_fold"/>
</dbReference>
<name>A0ABS8YKF9_9BACL</name>
<dbReference type="InterPro" id="IPR050266">
    <property type="entry name" value="AB_hydrolase_sf"/>
</dbReference>
<evidence type="ECO:0000313" key="5">
    <source>
        <dbReference type="Proteomes" id="UP001199916"/>
    </source>
</evidence>
<feature type="domain" description="AB hydrolase-1" evidence="3">
    <location>
        <begin position="30"/>
        <end position="290"/>
    </location>
</feature>
<dbReference type="SUPFAM" id="SSF53474">
    <property type="entry name" value="alpha/beta-Hydrolases"/>
    <property type="match status" value="1"/>
</dbReference>
<sequence>MMSKQIGMNGTTAANGGGDASAAKAKRPKLLWVHGWGMSPETWRHLAAELPALDHRYVSYASCRTIEELREAVSLPFRLEPEGEWHAIGWSMGGMLLLEALAAWMAGPSSPAMPAVRSIVFCGTTLRFIDDTGQAGWPDRVVARMRRRLAHAPEETLRAFAECLPSAAERDDAGLRRVLAQYRARTACSAPAPMAAAQPASPESGVHAFTPEGLEAGLAYLQQADLAAAWARVTAAPAGPRLLWLHGADDTVCPLGAVKRAQALNGQRNAARFAVLPQAGHVPFLTQPARWRKELTSWYDNDIGFNRDSASISGRERE</sequence>
<evidence type="ECO:0000256" key="1">
    <source>
        <dbReference type="ARBA" id="ARBA00022801"/>
    </source>
</evidence>
<evidence type="ECO:0000313" key="4">
    <source>
        <dbReference type="EMBL" id="MCE5170933.1"/>
    </source>
</evidence>
<protein>
    <submittedName>
        <fullName evidence="4">Alpha/beta hydrolase</fullName>
    </submittedName>
</protein>
<dbReference type="RefSeq" id="WP_233697546.1">
    <property type="nucleotide sequence ID" value="NZ_JAJNBZ010000013.1"/>
</dbReference>
<dbReference type="PANTHER" id="PTHR43798">
    <property type="entry name" value="MONOACYLGLYCEROL LIPASE"/>
    <property type="match status" value="1"/>
</dbReference>
<reference evidence="4 5" key="1">
    <citation type="submission" date="2021-11" db="EMBL/GenBank/DDBJ databases">
        <title>Draft genome sequence of Paenibacillus profundus YoMME, a new Gram-positive bacteria with exoelectrogenic properties.</title>
        <authorList>
            <person name="Hubenova Y."/>
            <person name="Hubenova E."/>
            <person name="Manasiev Y."/>
            <person name="Peykov S."/>
            <person name="Mitov M."/>
        </authorList>
    </citation>
    <scope>NUCLEOTIDE SEQUENCE [LARGE SCALE GENOMIC DNA]</scope>
    <source>
        <strain evidence="4 5">YoMME</strain>
    </source>
</reference>
<dbReference type="Proteomes" id="UP001199916">
    <property type="component" value="Unassembled WGS sequence"/>
</dbReference>
<organism evidence="4 5">
    <name type="scientific">Paenibacillus profundus</name>
    <dbReference type="NCBI Taxonomy" id="1173085"/>
    <lineage>
        <taxon>Bacteria</taxon>
        <taxon>Bacillati</taxon>
        <taxon>Bacillota</taxon>
        <taxon>Bacilli</taxon>
        <taxon>Bacillales</taxon>
        <taxon>Paenibacillaceae</taxon>
        <taxon>Paenibacillus</taxon>
    </lineage>
</organism>
<evidence type="ECO:0000256" key="2">
    <source>
        <dbReference type="SAM" id="MobiDB-lite"/>
    </source>
</evidence>
<dbReference type="EMBL" id="JAJNBZ010000013">
    <property type="protein sequence ID" value="MCE5170933.1"/>
    <property type="molecule type" value="Genomic_DNA"/>
</dbReference>